<dbReference type="GO" id="GO:0005996">
    <property type="term" value="P:monosaccharide metabolic process"/>
    <property type="evidence" value="ECO:0007669"/>
    <property type="project" value="TreeGrafter"/>
</dbReference>
<keyword evidence="12" id="KW-1185">Reference proteome</keyword>
<name>A0A515D6A8_9BURK</name>
<dbReference type="AlphaFoldDB" id="A0A515D6A8"/>
<evidence type="ECO:0000256" key="2">
    <source>
        <dbReference type="ARBA" id="ARBA00001911"/>
    </source>
</evidence>
<sequence length="179" mass="19577">MLRDLQRADPHWQVAILRYFNPVGAHVSGLIGEAPSGVPNNLMPYVTQVAVGQRETLSIFGNDYPTPDGTGVRDYIHVMDLARGHLAALDHLAKQQSSITVNLGTGSGVSVQQLVDTFARVAGRPIAHRHVARRAGDVAACWADTTLARTLLGWQAEHDLVRMCEDAWRWQAMNPAGYS</sequence>
<evidence type="ECO:0000256" key="4">
    <source>
        <dbReference type="ARBA" id="ARBA00013189"/>
    </source>
</evidence>
<evidence type="ECO:0000313" key="12">
    <source>
        <dbReference type="Proteomes" id="UP000316798"/>
    </source>
</evidence>
<dbReference type="KEGG" id="rhf:EUB48_00510"/>
<gene>
    <name evidence="11" type="ORF">EUB48_00510</name>
</gene>
<comment type="cofactor">
    <cofactor evidence="2">
        <name>NAD(+)</name>
        <dbReference type="ChEBI" id="CHEBI:57540"/>
    </cofactor>
</comment>
<dbReference type="InterPro" id="IPR036291">
    <property type="entry name" value="NAD(P)-bd_dom_sf"/>
</dbReference>
<dbReference type="Gene3D" id="3.40.50.720">
    <property type="entry name" value="NAD(P)-binding Rossmann-like Domain"/>
    <property type="match status" value="1"/>
</dbReference>
<evidence type="ECO:0000313" key="11">
    <source>
        <dbReference type="EMBL" id="QDL35939.1"/>
    </source>
</evidence>
<reference evidence="11 12" key="1">
    <citation type="submission" date="2019-01" db="EMBL/GenBank/DDBJ databases">
        <title>Genomic insights into a novel species Rhodoferax sp.</title>
        <authorList>
            <person name="Jin L."/>
        </authorList>
    </citation>
    <scope>NUCLEOTIDE SEQUENCE [LARGE SCALE GENOMIC DNA]</scope>
    <source>
        <strain evidence="11 12">CHu59-6-5</strain>
    </source>
</reference>
<dbReference type="Proteomes" id="UP000316798">
    <property type="component" value="Chromosome"/>
</dbReference>
<dbReference type="EC" id="5.1.3.2" evidence="4"/>
<dbReference type="PANTHER" id="PTHR43725">
    <property type="entry name" value="UDP-GLUCOSE 4-EPIMERASE"/>
    <property type="match status" value="1"/>
</dbReference>
<feature type="domain" description="NAD(P)-binding" evidence="10">
    <location>
        <begin position="13"/>
        <end position="166"/>
    </location>
</feature>
<dbReference type="Gene3D" id="3.90.25.10">
    <property type="entry name" value="UDP-galactose 4-epimerase, domain 1"/>
    <property type="match status" value="1"/>
</dbReference>
<evidence type="ECO:0000256" key="7">
    <source>
        <dbReference type="ARBA" id="ARBA00023235"/>
    </source>
</evidence>
<evidence type="ECO:0000256" key="9">
    <source>
        <dbReference type="ARBA" id="ARBA00033067"/>
    </source>
</evidence>
<organism evidence="11 12">
    <name type="scientific">Rhodoferax sediminis</name>
    <dbReference type="NCBI Taxonomy" id="2509614"/>
    <lineage>
        <taxon>Bacteria</taxon>
        <taxon>Pseudomonadati</taxon>
        <taxon>Pseudomonadota</taxon>
        <taxon>Betaproteobacteria</taxon>
        <taxon>Burkholderiales</taxon>
        <taxon>Comamonadaceae</taxon>
        <taxon>Rhodoferax</taxon>
    </lineage>
</organism>
<evidence type="ECO:0000256" key="6">
    <source>
        <dbReference type="ARBA" id="ARBA00023027"/>
    </source>
</evidence>
<evidence type="ECO:0000256" key="5">
    <source>
        <dbReference type="ARBA" id="ARBA00018569"/>
    </source>
</evidence>
<dbReference type="Pfam" id="PF16363">
    <property type="entry name" value="GDP_Man_Dehyd"/>
    <property type="match status" value="1"/>
</dbReference>
<dbReference type="OrthoDB" id="9803010at2"/>
<keyword evidence="7" id="KW-0413">Isomerase</keyword>
<evidence type="ECO:0000256" key="3">
    <source>
        <dbReference type="ARBA" id="ARBA00007637"/>
    </source>
</evidence>
<dbReference type="GO" id="GO:0005829">
    <property type="term" value="C:cytosol"/>
    <property type="evidence" value="ECO:0007669"/>
    <property type="project" value="TreeGrafter"/>
</dbReference>
<keyword evidence="6" id="KW-0520">NAD</keyword>
<evidence type="ECO:0000256" key="1">
    <source>
        <dbReference type="ARBA" id="ARBA00000083"/>
    </source>
</evidence>
<protein>
    <recommendedName>
        <fullName evidence="5">UDP-glucose 4-epimerase</fullName>
        <ecNumber evidence="4">5.1.3.2</ecNumber>
    </recommendedName>
    <alternativeName>
        <fullName evidence="9">Galactowaldenase</fullName>
    </alternativeName>
    <alternativeName>
        <fullName evidence="8">UDP-galactose 4-epimerase</fullName>
    </alternativeName>
</protein>
<comment type="catalytic activity">
    <reaction evidence="1">
        <text>UDP-alpha-D-glucose = UDP-alpha-D-galactose</text>
        <dbReference type="Rhea" id="RHEA:22168"/>
        <dbReference type="ChEBI" id="CHEBI:58885"/>
        <dbReference type="ChEBI" id="CHEBI:66914"/>
        <dbReference type="EC" id="5.1.3.2"/>
    </reaction>
</comment>
<dbReference type="GO" id="GO:0003978">
    <property type="term" value="F:UDP-glucose 4-epimerase activity"/>
    <property type="evidence" value="ECO:0007669"/>
    <property type="project" value="UniProtKB-EC"/>
</dbReference>
<comment type="similarity">
    <text evidence="3">Belongs to the NAD(P)-dependent epimerase/dehydratase family.</text>
</comment>
<dbReference type="InterPro" id="IPR016040">
    <property type="entry name" value="NAD(P)-bd_dom"/>
</dbReference>
<evidence type="ECO:0000259" key="10">
    <source>
        <dbReference type="Pfam" id="PF16363"/>
    </source>
</evidence>
<dbReference type="EMBL" id="CP035503">
    <property type="protein sequence ID" value="QDL35939.1"/>
    <property type="molecule type" value="Genomic_DNA"/>
</dbReference>
<accession>A0A515D6A8</accession>
<proteinExistence type="inferred from homology"/>
<dbReference type="SUPFAM" id="SSF51735">
    <property type="entry name" value="NAD(P)-binding Rossmann-fold domains"/>
    <property type="match status" value="1"/>
</dbReference>
<dbReference type="PANTHER" id="PTHR43725:SF47">
    <property type="entry name" value="UDP-GLUCOSE 4-EPIMERASE"/>
    <property type="match status" value="1"/>
</dbReference>
<evidence type="ECO:0000256" key="8">
    <source>
        <dbReference type="ARBA" id="ARBA00031367"/>
    </source>
</evidence>